<gene>
    <name evidence="7" type="ORF">AB6A40_003362</name>
</gene>
<comment type="subcellular location">
    <subcellularLocation>
        <location evidence="1 6">Nucleus</location>
    </subcellularLocation>
</comment>
<dbReference type="GO" id="GO:0006383">
    <property type="term" value="P:transcription by RNA polymerase III"/>
    <property type="evidence" value="ECO:0007669"/>
    <property type="project" value="UniProtKB-UniRule"/>
</dbReference>
<keyword evidence="5 6" id="KW-0539">Nucleus</keyword>
<reference evidence="7 8" key="1">
    <citation type="submission" date="2024-08" db="EMBL/GenBank/DDBJ databases">
        <title>Gnathostoma spinigerum genome.</title>
        <authorList>
            <person name="Gonzalez-Bertolin B."/>
            <person name="Monzon S."/>
            <person name="Zaballos A."/>
            <person name="Jimenez P."/>
            <person name="Dekumyoy P."/>
            <person name="Varona S."/>
            <person name="Cuesta I."/>
            <person name="Sumanam S."/>
            <person name="Adisakwattana P."/>
            <person name="Gasser R.B."/>
            <person name="Hernandez-Gonzalez A."/>
            <person name="Young N.D."/>
            <person name="Perteguer M.J."/>
        </authorList>
    </citation>
    <scope>NUCLEOTIDE SEQUENCE [LARGE SCALE GENOMIC DNA]</scope>
    <source>
        <strain evidence="7">AL3</strain>
        <tissue evidence="7">Liver</tissue>
    </source>
</reference>
<dbReference type="EMBL" id="JBGFUD010001707">
    <property type="protein sequence ID" value="MFH4976653.1"/>
    <property type="molecule type" value="Genomic_DNA"/>
</dbReference>
<evidence type="ECO:0000313" key="8">
    <source>
        <dbReference type="Proteomes" id="UP001608902"/>
    </source>
</evidence>
<dbReference type="AlphaFoldDB" id="A0ABD6E9H1"/>
<dbReference type="Proteomes" id="UP001608902">
    <property type="component" value="Unassembled WGS sequence"/>
</dbReference>
<dbReference type="Gene3D" id="1.10.10.10">
    <property type="entry name" value="Winged helix-like DNA-binding domain superfamily/Winged helix DNA-binding domain"/>
    <property type="match status" value="2"/>
</dbReference>
<dbReference type="InterPro" id="IPR007832">
    <property type="entry name" value="RNA_pol_Rpc34"/>
</dbReference>
<evidence type="ECO:0000256" key="2">
    <source>
        <dbReference type="ARBA" id="ARBA00011038"/>
    </source>
</evidence>
<dbReference type="FunFam" id="1.10.10.10:FF:000116">
    <property type="entry name" value="DNA-directed RNA polymerase III subunit RPC6"/>
    <property type="match status" value="1"/>
</dbReference>
<evidence type="ECO:0000256" key="3">
    <source>
        <dbReference type="ARBA" id="ARBA00022478"/>
    </source>
</evidence>
<name>A0ABD6E9H1_9BILA</name>
<dbReference type="SUPFAM" id="SSF46785">
    <property type="entry name" value="Winged helix' DNA-binding domain"/>
    <property type="match status" value="2"/>
</dbReference>
<evidence type="ECO:0000256" key="6">
    <source>
        <dbReference type="PIRNR" id="PIRNR028763"/>
    </source>
</evidence>
<evidence type="ECO:0000256" key="1">
    <source>
        <dbReference type="ARBA" id="ARBA00004123"/>
    </source>
</evidence>
<keyword evidence="3 6" id="KW-0240">DNA-directed RNA polymerase</keyword>
<keyword evidence="4 6" id="KW-0804">Transcription</keyword>
<evidence type="ECO:0000313" key="7">
    <source>
        <dbReference type="EMBL" id="MFH4976653.1"/>
    </source>
</evidence>
<dbReference type="PIRSF" id="PIRSF028763">
    <property type="entry name" value="RNA_pol_Rpc34"/>
    <property type="match status" value="1"/>
</dbReference>
<comment type="function">
    <text evidence="6">DNA-dependent RNA polymerase catalyzes the transcription of DNA into RNA using the four ribonucleoside triphosphates as substrates. Specific peripheric component of RNA polymerase III which synthesizes small RNAs, such as 5S rRNA and tRNAs.</text>
</comment>
<organism evidence="7 8">
    <name type="scientific">Gnathostoma spinigerum</name>
    <dbReference type="NCBI Taxonomy" id="75299"/>
    <lineage>
        <taxon>Eukaryota</taxon>
        <taxon>Metazoa</taxon>
        <taxon>Ecdysozoa</taxon>
        <taxon>Nematoda</taxon>
        <taxon>Chromadorea</taxon>
        <taxon>Rhabditida</taxon>
        <taxon>Spirurina</taxon>
        <taxon>Gnathostomatomorpha</taxon>
        <taxon>Gnathostomatoidea</taxon>
        <taxon>Gnathostomatidae</taxon>
        <taxon>Gnathostoma</taxon>
    </lineage>
</organism>
<protein>
    <recommendedName>
        <fullName evidence="6">DNA-directed RNA polymerase III subunit RPC6</fullName>
        <shortName evidence="6">RNA polymerase III subunit C6</shortName>
    </recommendedName>
</protein>
<dbReference type="Pfam" id="PF05158">
    <property type="entry name" value="RNA_pol_Rpc34"/>
    <property type="match status" value="1"/>
</dbReference>
<dbReference type="PANTHER" id="PTHR12780">
    <property type="entry name" value="RNA POLYMERASE III DNA DIRECTED , 39KD SUBUNIT-RELATED"/>
    <property type="match status" value="1"/>
</dbReference>
<dbReference type="GO" id="GO:0005654">
    <property type="term" value="C:nucleoplasm"/>
    <property type="evidence" value="ECO:0007669"/>
    <property type="project" value="UniProtKB-ARBA"/>
</dbReference>
<proteinExistence type="inferred from homology"/>
<comment type="similarity">
    <text evidence="2 6">Belongs to the eukaryotic RPC34/RPC39 RNA polymerase subunit family.</text>
</comment>
<dbReference type="InterPro" id="IPR036390">
    <property type="entry name" value="WH_DNA-bd_sf"/>
</dbReference>
<dbReference type="InterPro" id="IPR036388">
    <property type="entry name" value="WH-like_DNA-bd_sf"/>
</dbReference>
<evidence type="ECO:0000256" key="5">
    <source>
        <dbReference type="ARBA" id="ARBA00023242"/>
    </source>
</evidence>
<comment type="caution">
    <text evidence="7">The sequence shown here is derived from an EMBL/GenBank/DDBJ whole genome shotgun (WGS) entry which is preliminary data.</text>
</comment>
<sequence length="294" mass="32640">MVKGEFNEAESEILSILNSTSSEQISNEDLMKATPDMNGNIRGEAVNSLLASGKIEMLPGNTPGAFFLRLKKGTHLSEATAEEQLIFSLIEESDKMGIWIRDIRDRTGLSQAQLRKALKSLEQRKLVKSVKAVGTTKKCYMLYDIEADESLTGGTFFSDQQLDSQFVQTLVHLCVAMLQSKRRLAEENNPKDPTSAREFSFVRPMEVANFVKEKGVCRVTLTVADVESILAVAVLDGCVERRADGMYRALRSRNINSALAYLPCIHCTVASDCKPGHVISPETCQYFSSWLEQS</sequence>
<evidence type="ECO:0000256" key="4">
    <source>
        <dbReference type="ARBA" id="ARBA00023163"/>
    </source>
</evidence>
<accession>A0ABD6E9H1</accession>
<dbReference type="GO" id="GO:0005737">
    <property type="term" value="C:cytoplasm"/>
    <property type="evidence" value="ECO:0007669"/>
    <property type="project" value="UniProtKB-ARBA"/>
</dbReference>
<keyword evidence="8" id="KW-1185">Reference proteome</keyword>
<dbReference type="GO" id="GO:0005666">
    <property type="term" value="C:RNA polymerase III complex"/>
    <property type="evidence" value="ECO:0007669"/>
    <property type="project" value="UniProtKB-UniRule"/>
</dbReference>
<dbReference type="InterPro" id="IPR016049">
    <property type="entry name" value="RNA_pol_Rpc34-like"/>
</dbReference>